<dbReference type="InterPro" id="IPR013024">
    <property type="entry name" value="GGCT-like"/>
</dbReference>
<evidence type="ECO:0000256" key="1">
    <source>
        <dbReference type="ARBA" id="ARBA00023239"/>
    </source>
</evidence>
<sequence length="164" mass="18586">MKYFSYGSNMSIKRISARVPSAVFDTVAILNGHNLKFRKISRRDTSAKCDIAESSNETDIVWGVVFEIDHSGKAALDRVEGLGYGYEQKQVELVGTDGATFSAFTYYATDIDENLKPYTWYVEHVLRGARENDLPAGYIAFIEEVGSIQDPDRDRHEQELSIYR</sequence>
<dbReference type="PANTHER" id="PTHR12935">
    <property type="entry name" value="GAMMA-GLUTAMYLCYCLOTRANSFERASE"/>
    <property type="match status" value="1"/>
</dbReference>
<comment type="caution">
    <text evidence="2">The sequence shown here is derived from an EMBL/GenBank/DDBJ whole genome shotgun (WGS) entry which is preliminary data.</text>
</comment>
<dbReference type="InterPro" id="IPR017939">
    <property type="entry name" value="G-Glutamylcylcotransferase"/>
</dbReference>
<dbReference type="Pfam" id="PF13772">
    <property type="entry name" value="AIG2_2"/>
    <property type="match status" value="1"/>
</dbReference>
<dbReference type="EMBL" id="JASSQD010000001">
    <property type="protein sequence ID" value="MDK9557843.1"/>
    <property type="molecule type" value="Genomic_DNA"/>
</dbReference>
<name>A0ABT7HBS5_9GAMM</name>
<keyword evidence="1" id="KW-0456">Lyase</keyword>
<dbReference type="CDD" id="cd06661">
    <property type="entry name" value="GGCT_like"/>
    <property type="match status" value="1"/>
</dbReference>
<dbReference type="SUPFAM" id="SSF110857">
    <property type="entry name" value="Gamma-glutamyl cyclotransferase-like"/>
    <property type="match status" value="1"/>
</dbReference>
<proteinExistence type="predicted"/>
<dbReference type="Proteomes" id="UP001223547">
    <property type="component" value="Unassembled WGS sequence"/>
</dbReference>
<organism evidence="2 3">
    <name type="scientific">Marinobacter albus</name>
    <dbReference type="NCBI Taxonomy" id="3030833"/>
    <lineage>
        <taxon>Bacteria</taxon>
        <taxon>Pseudomonadati</taxon>
        <taxon>Pseudomonadota</taxon>
        <taxon>Gammaproteobacteria</taxon>
        <taxon>Pseudomonadales</taxon>
        <taxon>Marinobacteraceae</taxon>
        <taxon>Marinobacter</taxon>
    </lineage>
</organism>
<gene>
    <name evidence="2" type="ORF">QQF73_09435</name>
</gene>
<evidence type="ECO:0000313" key="3">
    <source>
        <dbReference type="Proteomes" id="UP001223547"/>
    </source>
</evidence>
<dbReference type="PANTHER" id="PTHR12935:SF0">
    <property type="entry name" value="GAMMA-GLUTAMYLCYCLOTRANSFERASE"/>
    <property type="match status" value="1"/>
</dbReference>
<dbReference type="Gene3D" id="3.10.490.10">
    <property type="entry name" value="Gamma-glutamyl cyclotransferase-like"/>
    <property type="match status" value="1"/>
</dbReference>
<keyword evidence="3" id="KW-1185">Reference proteome</keyword>
<accession>A0ABT7HBS5</accession>
<dbReference type="InterPro" id="IPR036568">
    <property type="entry name" value="GGCT-like_sf"/>
</dbReference>
<evidence type="ECO:0000313" key="2">
    <source>
        <dbReference type="EMBL" id="MDK9557843.1"/>
    </source>
</evidence>
<reference evidence="2 3" key="1">
    <citation type="submission" date="2023-05" db="EMBL/GenBank/DDBJ databases">
        <title>Marinobacter albus sp. nov., a marine bacterium isolated from sand in a coastal intertidal zone of huludao.</title>
        <authorList>
            <person name="Deng T."/>
        </authorList>
    </citation>
    <scope>NUCLEOTIDE SEQUENCE [LARGE SCALE GENOMIC DNA]</scope>
    <source>
        <strain evidence="2 3">M216</strain>
    </source>
</reference>
<dbReference type="RefSeq" id="WP_285368015.1">
    <property type="nucleotide sequence ID" value="NZ_JASSQD010000001.1"/>
</dbReference>
<protein>
    <submittedName>
        <fullName evidence="2">Gamma-glutamylcyclotransferase family protein</fullName>
    </submittedName>
</protein>